<evidence type="ECO:0000313" key="3">
    <source>
        <dbReference type="EnsemblMetazoa" id="AFUN003282-PA"/>
    </source>
</evidence>
<dbReference type="VEuPathDB" id="VectorBase:AFUN2_002004"/>
<dbReference type="AlphaFoldDB" id="A0A182RAR8"/>
<feature type="domain" description="RNase NYN" evidence="2">
    <location>
        <begin position="66"/>
        <end position="204"/>
    </location>
</feature>
<organism evidence="3">
    <name type="scientific">Anopheles funestus</name>
    <name type="common">African malaria mosquito</name>
    <dbReference type="NCBI Taxonomy" id="62324"/>
    <lineage>
        <taxon>Eukaryota</taxon>
        <taxon>Metazoa</taxon>
        <taxon>Ecdysozoa</taxon>
        <taxon>Arthropoda</taxon>
        <taxon>Hexapoda</taxon>
        <taxon>Insecta</taxon>
        <taxon>Pterygota</taxon>
        <taxon>Neoptera</taxon>
        <taxon>Endopterygota</taxon>
        <taxon>Diptera</taxon>
        <taxon>Nematocera</taxon>
        <taxon>Culicoidea</taxon>
        <taxon>Culicidae</taxon>
        <taxon>Anophelinae</taxon>
        <taxon>Anopheles</taxon>
    </lineage>
</organism>
<dbReference type="GO" id="GO:0036464">
    <property type="term" value="C:cytoplasmic ribonucleoprotein granule"/>
    <property type="evidence" value="ECO:0007669"/>
    <property type="project" value="TreeGrafter"/>
</dbReference>
<dbReference type="Gene3D" id="3.40.50.11980">
    <property type="match status" value="1"/>
</dbReference>
<dbReference type="GO" id="GO:0005634">
    <property type="term" value="C:nucleus"/>
    <property type="evidence" value="ECO:0007669"/>
    <property type="project" value="TreeGrafter"/>
</dbReference>
<proteinExistence type="predicted"/>
<protein>
    <submittedName>
        <fullName evidence="3">RNase_Zc3h12a domain-containing protein</fullName>
    </submittedName>
</protein>
<name>A0A182RAR8_ANOFN</name>
<evidence type="ECO:0000256" key="1">
    <source>
        <dbReference type="SAM" id="MobiDB-lite"/>
    </source>
</evidence>
<reference evidence="3" key="1">
    <citation type="submission" date="2020-05" db="UniProtKB">
        <authorList>
            <consortium name="EnsemblMetazoa"/>
        </authorList>
    </citation>
    <scope>IDENTIFICATION</scope>
    <source>
        <strain evidence="3">FUMOZ</strain>
    </source>
</reference>
<feature type="compositionally biased region" description="Basic and acidic residues" evidence="1">
    <location>
        <begin position="25"/>
        <end position="36"/>
    </location>
</feature>
<dbReference type="InterPro" id="IPR051101">
    <property type="entry name" value="ZC3H12/N4BP1_RNase_Reg"/>
</dbReference>
<dbReference type="Pfam" id="PF11977">
    <property type="entry name" value="RNase_Zc3h12a"/>
    <property type="match status" value="1"/>
</dbReference>
<evidence type="ECO:0000259" key="2">
    <source>
        <dbReference type="Pfam" id="PF11977"/>
    </source>
</evidence>
<dbReference type="InterPro" id="IPR021869">
    <property type="entry name" value="RNase_Zc3h12_NYN"/>
</dbReference>
<sequence>MGSKRKESPNPRYSTKSRINRKRPEKLAAAKRHGESSKGSTARRTIKKRSRQTTPGILQAARTAERRIVLLDACNISHTSSRLPRFKTELLSKAIQFFVERGHAVHAIFPRFHLYTRQWDNADRLKGLYRKNYIVPTPCKEFPNPKSQVYDDRILMAIAAKFNCAVVSNDMFRDVASEHPDWRQVANNQCIPFRWGNDENFIISAESYRVLDE</sequence>
<dbReference type="GO" id="GO:0004521">
    <property type="term" value="F:RNA endonuclease activity"/>
    <property type="evidence" value="ECO:0007669"/>
    <property type="project" value="TreeGrafter"/>
</dbReference>
<dbReference type="STRING" id="62324.A0A182RAR8"/>
<dbReference type="GO" id="GO:0003729">
    <property type="term" value="F:mRNA binding"/>
    <property type="evidence" value="ECO:0007669"/>
    <property type="project" value="TreeGrafter"/>
</dbReference>
<accession>A0A182RAR8</accession>
<dbReference type="VEuPathDB" id="VectorBase:AFUN003282"/>
<dbReference type="EnsemblMetazoa" id="AFUN003282-RA">
    <property type="protein sequence ID" value="AFUN003282-PA"/>
    <property type="gene ID" value="AFUN003282"/>
</dbReference>
<dbReference type="PANTHER" id="PTHR12876:SF35">
    <property type="entry name" value="LD08718P-RELATED"/>
    <property type="match status" value="1"/>
</dbReference>
<feature type="region of interest" description="Disordered" evidence="1">
    <location>
        <begin position="1"/>
        <end position="58"/>
    </location>
</feature>
<dbReference type="PANTHER" id="PTHR12876">
    <property type="entry name" value="N4BP1-RELATED"/>
    <property type="match status" value="1"/>
</dbReference>